<evidence type="ECO:0000256" key="2">
    <source>
        <dbReference type="ARBA" id="ARBA00022679"/>
    </source>
</evidence>
<dbReference type="Pfam" id="PF13649">
    <property type="entry name" value="Methyltransf_25"/>
    <property type="match status" value="1"/>
</dbReference>
<dbReference type="Gene3D" id="2.20.25.110">
    <property type="entry name" value="S-adenosyl-L-methionine-dependent methyltransferases"/>
    <property type="match status" value="1"/>
</dbReference>
<evidence type="ECO:0000313" key="6">
    <source>
        <dbReference type="Proteomes" id="UP000028980"/>
    </source>
</evidence>
<reference evidence="6 7" key="1">
    <citation type="journal article" date="2014" name="Genome Announc.">
        <title>Draft Genome Sequences of Marine Flavobacterium Nonlabens Strains NR17, NR24, NR27, NR32, NR33, and Ara13.</title>
        <authorList>
            <person name="Nakanishi M."/>
            <person name="Meirelles P."/>
            <person name="Suzuki R."/>
            <person name="Takatani N."/>
            <person name="Mino S."/>
            <person name="Suda W."/>
            <person name="Oshima K."/>
            <person name="Hattori M."/>
            <person name="Ohkuma M."/>
            <person name="Hosokawa M."/>
            <person name="Miyashita K."/>
            <person name="Thompson F.L."/>
            <person name="Niwa A."/>
            <person name="Sawabe T."/>
            <person name="Sawabe T."/>
        </authorList>
    </citation>
    <scope>NUCLEOTIDE SEQUENCE [LARGE SCALE GENOMIC DNA]</scope>
    <source>
        <strain evidence="5">JCM 19275</strain>
        <strain evidence="4">JCM 19296</strain>
        <strain evidence="7">JCM19275</strain>
        <strain evidence="6">JCM19296</strain>
    </source>
</reference>
<dbReference type="Proteomes" id="UP000029647">
    <property type="component" value="Unassembled WGS sequence"/>
</dbReference>
<dbReference type="PANTHER" id="PTHR43861:SF1">
    <property type="entry name" value="TRANS-ACONITATE 2-METHYLTRANSFERASE"/>
    <property type="match status" value="1"/>
</dbReference>
<evidence type="ECO:0000259" key="3">
    <source>
        <dbReference type="Pfam" id="PF13649"/>
    </source>
</evidence>
<dbReference type="Gene3D" id="3.40.50.150">
    <property type="entry name" value="Vaccinia Virus protein VP39"/>
    <property type="match status" value="1"/>
</dbReference>
<dbReference type="CDD" id="cd02440">
    <property type="entry name" value="AdoMet_MTases"/>
    <property type="match status" value="1"/>
</dbReference>
<evidence type="ECO:0000313" key="7">
    <source>
        <dbReference type="Proteomes" id="UP000029647"/>
    </source>
</evidence>
<proteinExistence type="predicted"/>
<dbReference type="Proteomes" id="UP000028980">
    <property type="component" value="Unassembled WGS sequence"/>
</dbReference>
<dbReference type="AlphaFoldDB" id="A0A081DAL7"/>
<keyword evidence="1 4" id="KW-0489">Methyltransferase</keyword>
<organism evidence="4 6">
    <name type="scientific">Nonlabens ulvanivorans</name>
    <name type="common">Persicivirga ulvanivorans</name>
    <dbReference type="NCBI Taxonomy" id="906888"/>
    <lineage>
        <taxon>Bacteria</taxon>
        <taxon>Pseudomonadati</taxon>
        <taxon>Bacteroidota</taxon>
        <taxon>Flavobacteriia</taxon>
        <taxon>Flavobacteriales</taxon>
        <taxon>Flavobacteriaceae</taxon>
        <taxon>Nonlabens</taxon>
    </lineage>
</organism>
<dbReference type="PANTHER" id="PTHR43861">
    <property type="entry name" value="TRANS-ACONITATE 2-METHYLTRANSFERASE-RELATED"/>
    <property type="match status" value="1"/>
</dbReference>
<evidence type="ECO:0000313" key="4">
    <source>
        <dbReference type="EMBL" id="GAK75963.1"/>
    </source>
</evidence>
<dbReference type="EMBL" id="BBNT01000003">
    <property type="protein sequence ID" value="GAL75075.1"/>
    <property type="molecule type" value="Genomic_DNA"/>
</dbReference>
<gene>
    <name evidence="5" type="ORF">JCM19275_1114</name>
    <name evidence="4" type="ORF">JCM19296_1560</name>
</gene>
<dbReference type="SUPFAM" id="SSF53335">
    <property type="entry name" value="S-adenosyl-L-methionine-dependent methyltransferases"/>
    <property type="match status" value="1"/>
</dbReference>
<feature type="domain" description="Methyltransferase" evidence="3">
    <location>
        <begin position="54"/>
        <end position="165"/>
    </location>
</feature>
<name>A0A081DAL7_NONUL</name>
<dbReference type="InterPro" id="IPR029063">
    <property type="entry name" value="SAM-dependent_MTases_sf"/>
</dbReference>
<protein>
    <submittedName>
        <fullName evidence="4">Methyltransferase</fullName>
    </submittedName>
</protein>
<evidence type="ECO:0000313" key="5">
    <source>
        <dbReference type="EMBL" id="GAL75075.1"/>
    </source>
</evidence>
<sequence>MLPMSTASQTDQWYASWFDTPYYHILYRDRDYLEAGAFMRRLTDSLHLSKSSHIMDLACGRGRHSMYLNRLGYRVTGVDLSPSSIAFAKAQLRDNTTSTSDVENDKSLLPIDASRINFEVHNMTVPYDGQFDAVFNLFTSFGYFDDVADNVNTIKAIHSNLKPGGYGVIDFMNAPFVIKNLVAYNEKIEDGITFKQWRRYEKGHIYKDIKFTDQERDYHFTERVSALELADFTNYFKLAGLELIEVYGDYHLNSYDAATSERLIMIVRK</sequence>
<dbReference type="GO" id="GO:0032259">
    <property type="term" value="P:methylation"/>
    <property type="evidence" value="ECO:0007669"/>
    <property type="project" value="UniProtKB-KW"/>
</dbReference>
<evidence type="ECO:0000256" key="1">
    <source>
        <dbReference type="ARBA" id="ARBA00022603"/>
    </source>
</evidence>
<dbReference type="EMBL" id="BBLG01000003">
    <property type="protein sequence ID" value="GAK75963.1"/>
    <property type="molecule type" value="Genomic_DNA"/>
</dbReference>
<accession>A0A081DAL7</accession>
<comment type="caution">
    <text evidence="4">The sequence shown here is derived from an EMBL/GenBank/DDBJ whole genome shotgun (WGS) entry which is preliminary data.</text>
</comment>
<dbReference type="GO" id="GO:0008168">
    <property type="term" value="F:methyltransferase activity"/>
    <property type="evidence" value="ECO:0007669"/>
    <property type="project" value="UniProtKB-KW"/>
</dbReference>
<keyword evidence="2 4" id="KW-0808">Transferase</keyword>
<dbReference type="InterPro" id="IPR041698">
    <property type="entry name" value="Methyltransf_25"/>
</dbReference>